<dbReference type="OrthoDB" id="9814826at2"/>
<dbReference type="PROSITE" id="PS51384">
    <property type="entry name" value="FAD_FR"/>
    <property type="match status" value="1"/>
</dbReference>
<dbReference type="InterPro" id="IPR013113">
    <property type="entry name" value="SIP_FAD-bd"/>
</dbReference>
<dbReference type="Pfam" id="PF08021">
    <property type="entry name" value="FAD_binding_9"/>
    <property type="match status" value="1"/>
</dbReference>
<evidence type="ECO:0000313" key="2">
    <source>
        <dbReference type="EMBL" id="PFG29655.1"/>
    </source>
</evidence>
<name>A0A2A9DU21_9MICO</name>
<keyword evidence="3" id="KW-1185">Reference proteome</keyword>
<dbReference type="Gene3D" id="2.40.30.10">
    <property type="entry name" value="Translation factors"/>
    <property type="match status" value="1"/>
</dbReference>
<dbReference type="PANTHER" id="PTHR30157">
    <property type="entry name" value="FERRIC REDUCTASE, NADPH-DEPENDENT"/>
    <property type="match status" value="1"/>
</dbReference>
<gene>
    <name evidence="2" type="ORF">ATJ78_0567</name>
</gene>
<dbReference type="AlphaFoldDB" id="A0A2A9DU21"/>
<proteinExistence type="predicted"/>
<dbReference type="Gene3D" id="3.40.50.80">
    <property type="entry name" value="Nucleotide-binding domain of ferredoxin-NADP reductase (FNR) module"/>
    <property type="match status" value="1"/>
</dbReference>
<evidence type="ECO:0000313" key="3">
    <source>
        <dbReference type="Proteomes" id="UP000221369"/>
    </source>
</evidence>
<dbReference type="PANTHER" id="PTHR30157:SF0">
    <property type="entry name" value="NADPH-DEPENDENT FERRIC-CHELATE REDUCTASE"/>
    <property type="match status" value="1"/>
</dbReference>
<dbReference type="InterPro" id="IPR017927">
    <property type="entry name" value="FAD-bd_FR_type"/>
</dbReference>
<comment type="caution">
    <text evidence="2">The sequence shown here is derived from an EMBL/GenBank/DDBJ whole genome shotgun (WGS) entry which is preliminary data.</text>
</comment>
<organism evidence="2 3">
    <name type="scientific">Paramicrobacterium agarici</name>
    <dbReference type="NCBI Taxonomy" id="630514"/>
    <lineage>
        <taxon>Bacteria</taxon>
        <taxon>Bacillati</taxon>
        <taxon>Actinomycetota</taxon>
        <taxon>Actinomycetes</taxon>
        <taxon>Micrococcales</taxon>
        <taxon>Microbacteriaceae</taxon>
        <taxon>Paramicrobacterium</taxon>
    </lineage>
</organism>
<dbReference type="GO" id="GO:0016491">
    <property type="term" value="F:oxidoreductase activity"/>
    <property type="evidence" value="ECO:0007669"/>
    <property type="project" value="InterPro"/>
</dbReference>
<feature type="domain" description="FAD-binding FR-type" evidence="1">
    <location>
        <begin position="11"/>
        <end position="139"/>
    </location>
</feature>
<dbReference type="CDD" id="cd06193">
    <property type="entry name" value="siderophore_interacting"/>
    <property type="match status" value="1"/>
</dbReference>
<dbReference type="InterPro" id="IPR007037">
    <property type="entry name" value="SIP_rossman_dom"/>
</dbReference>
<dbReference type="Pfam" id="PF04954">
    <property type="entry name" value="SIP"/>
    <property type="match status" value="1"/>
</dbReference>
<dbReference type="InterPro" id="IPR039374">
    <property type="entry name" value="SIP_fam"/>
</dbReference>
<evidence type="ECO:0000259" key="1">
    <source>
        <dbReference type="PROSITE" id="PS51384"/>
    </source>
</evidence>
<dbReference type="RefSeq" id="WP_098406206.1">
    <property type="nucleotide sequence ID" value="NZ_PDJE01000001.1"/>
</dbReference>
<reference evidence="2 3" key="1">
    <citation type="submission" date="2017-10" db="EMBL/GenBank/DDBJ databases">
        <title>Sequencing the genomes of 1000 actinobacteria strains.</title>
        <authorList>
            <person name="Klenk H.-P."/>
        </authorList>
    </citation>
    <scope>NUCLEOTIDE SEQUENCE [LARGE SCALE GENOMIC DNA]</scope>
    <source>
        <strain evidence="2 3">DSM 21798</strain>
    </source>
</reference>
<dbReference type="Proteomes" id="UP000221369">
    <property type="component" value="Unassembled WGS sequence"/>
</dbReference>
<dbReference type="EMBL" id="PDJE01000001">
    <property type="protein sequence ID" value="PFG29655.1"/>
    <property type="molecule type" value="Genomic_DNA"/>
</dbReference>
<protein>
    <submittedName>
        <fullName evidence="2">NADPH-dependent ferric siderophore reductase</fullName>
    </submittedName>
</protein>
<dbReference type="InterPro" id="IPR039261">
    <property type="entry name" value="FNR_nucleotide-bd"/>
</dbReference>
<accession>A0A2A9DU21</accession>
<sequence>MITRERRRHELAVRRTTVQRVEWLNDSMVRVTVFGESLRGFTALGPNDHVKLFFPDPETGDLTTPEVTADGLKRPTDGLILSRDFTPLAFRENGTGGVPELDIDFVVHGDEAPATSFAAHVHPGLQLGIGGPRGSKLVPDGIARVVLIADETALPAFSRWLRMLPPDVKVTSIVQVHDEDAESYLTGEHRTRTNVEVLYREDGPGQLIEAVRSLGSIGDDTFVWAAGEANELVDVRRYFRRDLGLPKEQVEVEGYWKRGIVNLDHHAPLDPSDPD</sequence>